<dbReference type="GO" id="GO:0008168">
    <property type="term" value="F:methyltransferase activity"/>
    <property type="evidence" value="ECO:0007669"/>
    <property type="project" value="UniProtKB-KW"/>
</dbReference>
<keyword evidence="3" id="KW-0489">Methyltransferase</keyword>
<keyword evidence="4" id="KW-1185">Reference proteome</keyword>
<keyword evidence="3" id="KW-0808">Transferase</keyword>
<dbReference type="EMBL" id="JAJAUY010000047">
    <property type="protein sequence ID" value="MCB5180558.1"/>
    <property type="molecule type" value="Genomic_DNA"/>
</dbReference>
<dbReference type="Gene3D" id="3.40.50.150">
    <property type="entry name" value="Vaccinia Virus protein VP39"/>
    <property type="match status" value="1"/>
</dbReference>
<dbReference type="Pfam" id="PF08241">
    <property type="entry name" value="Methyltransf_11"/>
    <property type="match status" value="1"/>
</dbReference>
<dbReference type="RefSeq" id="WP_226727433.1">
    <property type="nucleotide sequence ID" value="NZ_JAJAUY010000047.1"/>
</dbReference>
<proteinExistence type="predicted"/>
<sequence>MRCRRPSRTLRPDRRTHGGVDLSPMHVALARQRCGPRVDIHQAEAVAWLDAADETYDVVLSVFGAHWFTDPELLLPAIRRKPGRDGVVILARASPQSGLAQPDGRWLSAPREPPARTVLRWEGEACQWAAALIEAGFHDVSSRTVVAPSPDRVDTVLIRARGQ</sequence>
<evidence type="ECO:0000259" key="2">
    <source>
        <dbReference type="Pfam" id="PF08241"/>
    </source>
</evidence>
<protein>
    <submittedName>
        <fullName evidence="3">Methyltransferase domain-containing protein</fullName>
    </submittedName>
</protein>
<dbReference type="SUPFAM" id="SSF53335">
    <property type="entry name" value="S-adenosyl-L-methionine-dependent methyltransferases"/>
    <property type="match status" value="1"/>
</dbReference>
<dbReference type="InterPro" id="IPR029063">
    <property type="entry name" value="SAM-dependent_MTases_sf"/>
</dbReference>
<dbReference type="GO" id="GO:0032259">
    <property type="term" value="P:methylation"/>
    <property type="evidence" value="ECO:0007669"/>
    <property type="project" value="UniProtKB-KW"/>
</dbReference>
<name>A0ABS8B7G6_9ACTN</name>
<dbReference type="CDD" id="cd02440">
    <property type="entry name" value="AdoMet_MTases"/>
    <property type="match status" value="1"/>
</dbReference>
<evidence type="ECO:0000313" key="4">
    <source>
        <dbReference type="Proteomes" id="UP001199054"/>
    </source>
</evidence>
<gene>
    <name evidence="3" type="ORF">LG632_14350</name>
</gene>
<organism evidence="3 4">
    <name type="scientific">Streptomyces antimicrobicus</name>
    <dbReference type="NCBI Taxonomy" id="2883108"/>
    <lineage>
        <taxon>Bacteria</taxon>
        <taxon>Bacillati</taxon>
        <taxon>Actinomycetota</taxon>
        <taxon>Actinomycetes</taxon>
        <taxon>Kitasatosporales</taxon>
        <taxon>Streptomycetaceae</taxon>
        <taxon>Streptomyces</taxon>
    </lineage>
</organism>
<evidence type="ECO:0000256" key="1">
    <source>
        <dbReference type="SAM" id="MobiDB-lite"/>
    </source>
</evidence>
<evidence type="ECO:0000313" key="3">
    <source>
        <dbReference type="EMBL" id="MCB5180558.1"/>
    </source>
</evidence>
<feature type="region of interest" description="Disordered" evidence="1">
    <location>
        <begin position="1"/>
        <end position="21"/>
    </location>
</feature>
<dbReference type="Proteomes" id="UP001199054">
    <property type="component" value="Unassembled WGS sequence"/>
</dbReference>
<comment type="caution">
    <text evidence="3">The sequence shown here is derived from an EMBL/GenBank/DDBJ whole genome shotgun (WGS) entry which is preliminary data.</text>
</comment>
<accession>A0ABS8B7G6</accession>
<reference evidence="3 4" key="1">
    <citation type="submission" date="2021-10" db="EMBL/GenBank/DDBJ databases">
        <title>Streptomyces sp. strain SMC 277, a novel streptomycete isolated from soil.</title>
        <authorList>
            <person name="Chanama M."/>
        </authorList>
    </citation>
    <scope>NUCLEOTIDE SEQUENCE [LARGE SCALE GENOMIC DNA]</scope>
    <source>
        <strain evidence="3 4">SMC 277</strain>
    </source>
</reference>
<dbReference type="InterPro" id="IPR013216">
    <property type="entry name" value="Methyltransf_11"/>
</dbReference>
<feature type="domain" description="Methyltransferase type 11" evidence="2">
    <location>
        <begin position="18"/>
        <end position="89"/>
    </location>
</feature>